<organism evidence="5 6">
    <name type="scientific">Glomus cerebriforme</name>
    <dbReference type="NCBI Taxonomy" id="658196"/>
    <lineage>
        <taxon>Eukaryota</taxon>
        <taxon>Fungi</taxon>
        <taxon>Fungi incertae sedis</taxon>
        <taxon>Mucoromycota</taxon>
        <taxon>Glomeromycotina</taxon>
        <taxon>Glomeromycetes</taxon>
        <taxon>Glomerales</taxon>
        <taxon>Glomeraceae</taxon>
        <taxon>Glomus</taxon>
    </lineage>
</organism>
<protein>
    <recommendedName>
        <fullName evidence="4">Crinkler effector protein N-terminal domain-containing protein</fullName>
    </recommendedName>
</protein>
<dbReference type="AlphaFoldDB" id="A0A397T2J6"/>
<dbReference type="OrthoDB" id="2311490at2759"/>
<feature type="domain" description="Crinkler effector protein N-terminal" evidence="4">
    <location>
        <begin position="6"/>
        <end position="114"/>
    </location>
</feature>
<name>A0A397T2J6_9GLOM</name>
<keyword evidence="3" id="KW-0964">Secreted</keyword>
<keyword evidence="6" id="KW-1185">Reference proteome</keyword>
<dbReference type="GO" id="GO:0043657">
    <property type="term" value="C:host cell"/>
    <property type="evidence" value="ECO:0007669"/>
    <property type="project" value="UniProtKB-SubCell"/>
</dbReference>
<sequence length="130" mass="14880">MSSICFNCFLHDEAENNIFPVEIDNNSTVDNLKDKIKNIQQDLRQVNFDLYEDNFLQPNSSIVSSVNSFATRQGVFMDPQRGISNYFPTLYVNALIEKPPYPQENGKRGPIHILIYPEVVVEKDPEDIGL</sequence>
<comment type="subcellular location">
    <subcellularLocation>
        <location evidence="1">Host cell</location>
    </subcellularLocation>
    <subcellularLocation>
        <location evidence="2">Secreted</location>
    </subcellularLocation>
</comment>
<reference evidence="5 6" key="1">
    <citation type="submission" date="2018-06" db="EMBL/GenBank/DDBJ databases">
        <title>Comparative genomics reveals the genomic features of Rhizophagus irregularis, R. cerebriforme, R. diaphanum and Gigaspora rosea, and their symbiotic lifestyle signature.</title>
        <authorList>
            <person name="Morin E."/>
            <person name="San Clemente H."/>
            <person name="Chen E.C.H."/>
            <person name="De La Providencia I."/>
            <person name="Hainaut M."/>
            <person name="Kuo A."/>
            <person name="Kohler A."/>
            <person name="Murat C."/>
            <person name="Tang N."/>
            <person name="Roy S."/>
            <person name="Loubradou J."/>
            <person name="Henrissat B."/>
            <person name="Grigoriev I.V."/>
            <person name="Corradi N."/>
            <person name="Roux C."/>
            <person name="Martin F.M."/>
        </authorList>
    </citation>
    <scope>NUCLEOTIDE SEQUENCE [LARGE SCALE GENOMIC DNA]</scope>
    <source>
        <strain evidence="5 6">DAOM 227022</strain>
    </source>
</reference>
<evidence type="ECO:0000256" key="2">
    <source>
        <dbReference type="ARBA" id="ARBA00004613"/>
    </source>
</evidence>
<evidence type="ECO:0000259" key="4">
    <source>
        <dbReference type="Pfam" id="PF20147"/>
    </source>
</evidence>
<dbReference type="InterPro" id="IPR045379">
    <property type="entry name" value="Crinkler_N"/>
</dbReference>
<dbReference type="Proteomes" id="UP000265703">
    <property type="component" value="Unassembled WGS sequence"/>
</dbReference>
<evidence type="ECO:0000313" key="5">
    <source>
        <dbReference type="EMBL" id="RIA89274.1"/>
    </source>
</evidence>
<dbReference type="EMBL" id="QKYT01000226">
    <property type="protein sequence ID" value="RIA89274.1"/>
    <property type="molecule type" value="Genomic_DNA"/>
</dbReference>
<dbReference type="GO" id="GO:0005576">
    <property type="term" value="C:extracellular region"/>
    <property type="evidence" value="ECO:0007669"/>
    <property type="project" value="UniProtKB-SubCell"/>
</dbReference>
<evidence type="ECO:0000256" key="3">
    <source>
        <dbReference type="ARBA" id="ARBA00022525"/>
    </source>
</evidence>
<accession>A0A397T2J6</accession>
<gene>
    <name evidence="5" type="ORF">C1645_738772</name>
</gene>
<proteinExistence type="predicted"/>
<evidence type="ECO:0000313" key="6">
    <source>
        <dbReference type="Proteomes" id="UP000265703"/>
    </source>
</evidence>
<dbReference type="Pfam" id="PF20147">
    <property type="entry name" value="Crinkler"/>
    <property type="match status" value="1"/>
</dbReference>
<comment type="caution">
    <text evidence="5">The sequence shown here is derived from an EMBL/GenBank/DDBJ whole genome shotgun (WGS) entry which is preliminary data.</text>
</comment>
<evidence type="ECO:0000256" key="1">
    <source>
        <dbReference type="ARBA" id="ARBA00004340"/>
    </source>
</evidence>